<comment type="similarity">
    <text evidence="10 11">Belongs to the intermediate filament family.</text>
</comment>
<evidence type="ECO:0000256" key="7">
    <source>
        <dbReference type="ARBA" id="ARBA00023136"/>
    </source>
</evidence>
<dbReference type="PRINTS" id="PR01248">
    <property type="entry name" value="TYPE1KERATIN"/>
</dbReference>
<dbReference type="GO" id="GO:0030018">
    <property type="term" value="C:Z disc"/>
    <property type="evidence" value="ECO:0007669"/>
    <property type="project" value="UniProtKB-SubCell"/>
</dbReference>
<dbReference type="FunFam" id="1.20.5.1160:FF:000001">
    <property type="entry name" value="Keratin type II"/>
    <property type="match status" value="1"/>
</dbReference>
<dbReference type="Pfam" id="PF00038">
    <property type="entry name" value="Filament"/>
    <property type="match status" value="1"/>
</dbReference>
<feature type="coiled-coil region" evidence="12">
    <location>
        <begin position="97"/>
        <end position="145"/>
    </location>
</feature>
<dbReference type="PANTHER" id="PTHR45652:SF2">
    <property type="entry name" value="DESMIN"/>
    <property type="match status" value="1"/>
</dbReference>
<dbReference type="GO" id="GO:0060538">
    <property type="term" value="P:skeletal muscle organ development"/>
    <property type="evidence" value="ECO:0007669"/>
    <property type="project" value="TreeGrafter"/>
</dbReference>
<dbReference type="InterPro" id="IPR018039">
    <property type="entry name" value="IF_conserved"/>
</dbReference>
<comment type="subcellular location">
    <subcellularLocation>
        <location evidence="1">Cell membrane</location>
        <location evidence="1">Sarcolemma</location>
    </subcellularLocation>
    <subcellularLocation>
        <location evidence="2">Cytoplasm</location>
        <location evidence="2">Myofibril</location>
        <location evidence="2">Sarcomere</location>
        <location evidence="2">Z line</location>
    </subcellularLocation>
</comment>
<evidence type="ECO:0000256" key="11">
    <source>
        <dbReference type="RuleBase" id="RU000685"/>
    </source>
</evidence>
<dbReference type="InterPro" id="IPR006821">
    <property type="entry name" value="Intermed_filament_DNA-bd"/>
</dbReference>
<evidence type="ECO:0000256" key="10">
    <source>
        <dbReference type="ARBA" id="ARBA00061646"/>
    </source>
</evidence>
<evidence type="ECO:0000256" key="3">
    <source>
        <dbReference type="ARBA" id="ARBA00022475"/>
    </source>
</evidence>
<dbReference type="AlphaFoldDB" id="Q9DDC8"/>
<keyword evidence="4" id="KW-0963">Cytoplasm</keyword>
<dbReference type="PANTHER" id="PTHR45652">
    <property type="entry name" value="GLIAL FIBRILLARY ACIDIC PROTEIN"/>
    <property type="match status" value="1"/>
</dbReference>
<keyword evidence="7" id="KW-0472">Membrane</keyword>
<keyword evidence="3" id="KW-1003">Cell membrane</keyword>
<sequence length="473" mass="53252">MSSSQRVSSYRRTFGPVASSSATRSFSSRSSGYGGFGGGGAGFGGSIGGGGGMIRSSRSVGLGSSAQSGYGGRSSSASYVKALSGQNVDFSLADALNADYRTTRTNEKVELQELNDRFASYIDKVRFLEQQNKALTVEITQLKGREPTRVDGIYDQELRELRLQVDRLTGEKARGDLERANLLDDLQRLQQRLQEELGGREEAEKNLRAFRQDVDDATLARVDLERKVESLLEEIAFLKKIHDEELREVQVQVQEQAVHVEYDMQQTVKPDLTAALRDIRAEYEGIASKNVAEAEEWYKSKFADMSEAASRNNDALRAAKQELNDYRRQVQAQQCEIDALKGGNESLERQMREMEDRFGLEAAGYQDTIARLEDDIRNLKDEMTRHLREYQELLNVKMALDIEIATYRKLLEGEETRIALPVQQFSSTSYNFRESSPSIDRLASTFNKKTVLIKTIETHDGEVINQSTQEEEI</sequence>
<dbReference type="EMBL" id="AJ278487">
    <property type="protein sequence ID" value="CAC22331.1"/>
    <property type="molecule type" value="mRNA"/>
</dbReference>
<accession>Q9DDC8</accession>
<dbReference type="SMART" id="SM01391">
    <property type="entry name" value="Filament"/>
    <property type="match status" value="1"/>
</dbReference>
<dbReference type="GO" id="GO:0005882">
    <property type="term" value="C:intermediate filament"/>
    <property type="evidence" value="ECO:0007669"/>
    <property type="project" value="UniProtKB-KW"/>
</dbReference>
<evidence type="ECO:0000256" key="9">
    <source>
        <dbReference type="ARBA" id="ARBA00040601"/>
    </source>
</evidence>
<keyword evidence="5 11" id="KW-0403">Intermediate filament</keyword>
<dbReference type="InterPro" id="IPR050405">
    <property type="entry name" value="Intermediate_filament"/>
</dbReference>
<feature type="domain" description="IF rod" evidence="13">
    <location>
        <begin position="107"/>
        <end position="418"/>
    </location>
</feature>
<evidence type="ECO:0000256" key="1">
    <source>
        <dbReference type="ARBA" id="ARBA00004135"/>
    </source>
</evidence>
<organism evidence="14">
    <name type="scientific">Lampetra fluviatilis</name>
    <name type="common">European river lamprey</name>
    <name type="synonym">Petromyzon fluviatilis</name>
    <dbReference type="NCBI Taxonomy" id="7748"/>
    <lineage>
        <taxon>Eukaryota</taxon>
        <taxon>Metazoa</taxon>
        <taxon>Chordata</taxon>
        <taxon>Craniata</taxon>
        <taxon>Vertebrata</taxon>
        <taxon>Cyclostomata</taxon>
        <taxon>Hyperoartia</taxon>
        <taxon>Petromyzontiformes</taxon>
        <taxon>Petromyzontidae</taxon>
        <taxon>Lampetra</taxon>
    </lineage>
</organism>
<dbReference type="FunFam" id="1.20.5.500:FF:000001">
    <property type="entry name" value="Type II keratin 23"/>
    <property type="match status" value="1"/>
</dbReference>
<evidence type="ECO:0000256" key="4">
    <source>
        <dbReference type="ARBA" id="ARBA00022490"/>
    </source>
</evidence>
<evidence type="ECO:0000256" key="8">
    <source>
        <dbReference type="ARBA" id="ARBA00023179"/>
    </source>
</evidence>
<dbReference type="Gene3D" id="1.20.5.170">
    <property type="match status" value="1"/>
</dbReference>
<evidence type="ECO:0000259" key="13">
    <source>
        <dbReference type="PROSITE" id="PS51842"/>
    </source>
</evidence>
<evidence type="ECO:0000256" key="2">
    <source>
        <dbReference type="ARBA" id="ARBA00004216"/>
    </source>
</evidence>
<dbReference type="InterPro" id="IPR039008">
    <property type="entry name" value="IF_rod_dom"/>
</dbReference>
<dbReference type="PROSITE" id="PS51842">
    <property type="entry name" value="IF_ROD_2"/>
    <property type="match status" value="1"/>
</dbReference>
<evidence type="ECO:0000256" key="12">
    <source>
        <dbReference type="SAM" id="Coils"/>
    </source>
</evidence>
<name>Q9DDC8_LAMFL</name>
<evidence type="ECO:0000256" key="5">
    <source>
        <dbReference type="ARBA" id="ARBA00022754"/>
    </source>
</evidence>
<dbReference type="PROSITE" id="PS00226">
    <property type="entry name" value="IF_ROD_1"/>
    <property type="match status" value="1"/>
</dbReference>
<dbReference type="Gene3D" id="1.20.5.500">
    <property type="entry name" value="Single helix bin"/>
    <property type="match status" value="1"/>
</dbReference>
<evidence type="ECO:0000313" key="14">
    <source>
        <dbReference type="EMBL" id="CAC22331.1"/>
    </source>
</evidence>
<keyword evidence="6 12" id="KW-0175">Coiled coil</keyword>
<feature type="coiled-coil region" evidence="12">
    <location>
        <begin position="309"/>
        <end position="396"/>
    </location>
</feature>
<dbReference type="FunFam" id="1.20.5.170:FF:000002">
    <property type="entry name" value="Type I keratin KA11"/>
    <property type="match status" value="1"/>
</dbReference>
<proteinExistence type="evidence at transcript level"/>
<protein>
    <recommendedName>
        <fullName evidence="9">Desmin</fullName>
    </recommendedName>
</protein>
<reference evidence="14" key="1">
    <citation type="submission" date="2000-06" db="EMBL/GenBank/DDBJ databases">
        <title>type III intermediate filament protein from Lampetra fluviatilis.</title>
        <authorList>
            <person name="Schultess J."/>
            <person name="Schaffeld M."/>
            <person name="Markl J."/>
        </authorList>
    </citation>
    <scope>NUCLEOTIDE SEQUENCE</scope>
</reference>
<dbReference type="Gene3D" id="1.20.5.1160">
    <property type="entry name" value="Vasodilator-stimulated phosphoprotein"/>
    <property type="match status" value="1"/>
</dbReference>
<dbReference type="Pfam" id="PF04732">
    <property type="entry name" value="Filament_head"/>
    <property type="match status" value="1"/>
</dbReference>
<dbReference type="GO" id="GO:0005911">
    <property type="term" value="C:cell-cell junction"/>
    <property type="evidence" value="ECO:0007669"/>
    <property type="project" value="TreeGrafter"/>
</dbReference>
<dbReference type="GO" id="GO:0005200">
    <property type="term" value="F:structural constituent of cytoskeleton"/>
    <property type="evidence" value="ECO:0007669"/>
    <property type="project" value="TreeGrafter"/>
</dbReference>
<keyword evidence="8" id="KW-0514">Muscle protein</keyword>
<feature type="coiled-coil region" evidence="12">
    <location>
        <begin position="183"/>
        <end position="248"/>
    </location>
</feature>
<dbReference type="GO" id="GO:0045109">
    <property type="term" value="P:intermediate filament organization"/>
    <property type="evidence" value="ECO:0007669"/>
    <property type="project" value="TreeGrafter"/>
</dbReference>
<dbReference type="SUPFAM" id="SSF64593">
    <property type="entry name" value="Intermediate filament protein, coiled coil region"/>
    <property type="match status" value="2"/>
</dbReference>
<evidence type="ECO:0000256" key="6">
    <source>
        <dbReference type="ARBA" id="ARBA00023054"/>
    </source>
</evidence>
<dbReference type="GO" id="GO:0042383">
    <property type="term" value="C:sarcolemma"/>
    <property type="evidence" value="ECO:0007669"/>
    <property type="project" value="UniProtKB-SubCell"/>
</dbReference>
<dbReference type="InterPro" id="IPR002957">
    <property type="entry name" value="Keratin_I"/>
</dbReference>